<dbReference type="FunFam" id="2.10.25.10:FF:000278">
    <property type="entry name" value="Stabilin 2"/>
    <property type="match status" value="1"/>
</dbReference>
<dbReference type="FunFam" id="2.30.180.10:FF:000020">
    <property type="entry name" value="Stabilin 2"/>
    <property type="match status" value="1"/>
</dbReference>
<sequence>MEKHMVVLFLVSSLVANNLSSPPKPTDQVKNKCDQKMLITTKTECRSCSLNLEIRCPDGYSKMTNGSGIRGCRYYLEIRTYTLSLPGCRHICMKEFQQPECCQGYWGPDCMACPGGAASPCNDRGRCFQGINGDGKCTCQQGFGGTACEICAEDNLFGPNCTSVCNCAHGVCNSGITGDGGCTCLSGYKGLNCDQAIPECEALQCPENSRCSISSEDETKLECTCLPNYHGDGKQCEPINPCLKKVCDPNAYCTYLGPNRHKCVCQEGYRGDGQVCLPIDPCQGMFGNCPTESTICRYDGPGKSHCECKEHYRNLVPGKGCSMTDICETNNTCHKNAKCTMVAPGQIVCSCQKGYVGDGFVCYGNIMERIRDLNIEPGGQWQGKLTSAIALIENVYEWPLSSLGPFTVLLPTNKGFKGINIKDLLSNKENAQYFVKLHIIAGQLNTNSLNNTDTIYTLTGKPGEILKGDKDNQLKIRIQGSKKKGKLLQGDIIASNGILHIIDKAMDNVEPTFGSSKEETIMTVIQDNRRYSRFRSMLEKTILGLVLEKDGGPYTIFVPNNNALDNMKDGALDYLLSTEGAWKRLELVRYHIVSYAQLEVASLISIEHVRTMARQFIYFNATSNGQILVNGEETEETDIVAKNGRIYTLAGVLIPPSIVPILPHRCDGGRSEIKMGTCVKCSVFYRSTCPGDSKPIASSGRRCVYEALSYPTTGCARYCNVTIKEPKCCKGFYGPECNQCPGGFSKPCSGNGQCVDGMKGNGTCICPDGFQGSHCQFCSDPDKYGPRCDKKCLCVYGKCDNRVDSDGICLAGSCKSGYAGKLCDKQIVPCGPFVQFCHAHANCQLSNGAMSCICKPGYEGDGTTCSEVDPCASLAQGGCDTNAECIKTGLGTHTCVCQPGWSGNGRDCSEINNCLLPNFRGCHNNATCIYVGPGQNDCECKEGFRGNGIECEPINSCLEQNGKCHHLATCQFVSSGVWDCVCPKGYEGDGIICYGSAADELSALSEAAGFSQWVNEASVNTMLSVTSNLTILVPSLRAIENMDQDEKAFWTSKNNIATLLKYHVLVGAYRLADLQNLSSSDMLATSLHNNFLHLSNENEKITIEGANIVVGDIAATNGIIHVIDKVLTPLRGLSGTLPKLLARLEQMPDYSIFRGYVIASIHIILRIQQYSLATEIEAANTYTVFAPNNDAIESYLRNKKSATLDEDQIRYHIVLEEKLLKNDMHNGMHRETMLGFSYQVGFFLHNGQLYINEAPINYTNIATDKGVIHGLGKILEIQKNRCDINDTVITTGKCNLCLYRSRCPPGTKEFLGEKKYCIYTENFMGRTSIHIGCQPKCIKTIITRECCAGFFGQQCQPCPGKSGNACFGNGICLDGVNGTGVCECEEGFNGTACEKCIEGKYNRNCNQECACVHGKCSSGIEGDGSCECDVGWRGVKCESEIKDDACNSTCHTSANCLLKSGGTAYCKCAAGFKGNGTHFIDACETSNGGCSVKAECRKTTPGNRVCVCTAGYTGDGIVCLEINPCLENNGGCDRNAECTQTGPNQAVCNCLKGYSGDGKTCTYINLCLSNNGGCSESAICNDTELTERTCTCKPDYVGDGFKCRGNIYQELLQDSNTTDFYFHLKTLALKDISGSGPFTVFAPNKEAFNSEPKIKDWIVKGVMPQILRYHMVGCAGLLYNDLTTITNVTSLQGDPIQVTFSQNSVYLNTKAKIISSDTVSTNGVIHIIDKILLPQHMQDFPKKESGTERESLKMVAAKQGYIMFSNLLENAGLMSVINDPLHKPVTLFWPTDEALRALPKEQQDFLFKKSNKDKLVQYLRFHVIRDAKILAFELPRSNSLKTLQGSDLSVKCGDDNNSIGDLFLDDRRCRIVQRHLEFDGGIAYGIDCMLMDPTLGGRCDNFITADFTGECVGCYNNPKCPTVTKPKPAQEGQRPHVIIMVHVMTDTQEPESVNATVASMGLHVSCVCREDMALTVNSAAARPMGNVMKESLDQDSVSVKLDGLVDSDKRKCECKDNYVGDGLDCTVVQLPVDRCLQDNGQCHADANCADLHFQDATVGVFHLRSPQGQYKLTYEKAKKACADEGATIATYNQLSYAQKAQYHFCAAGWLDSERVCYPTAFSSPNCGSGFVGIVDYGPRVNLSETWDVFCYRVKDVNCTCKTGYVGNGFTCSGNLLQVLMSFPMFTNFLSEVLVYSNSSTKGREFLKYLTNLSTRATLFAPNNIGLRENETLSGRDIEYHLSNASTLFYEDLTNGTTLQTRIGKRLLITYSRGQGYQIPTMKKNETRYVDGKSILEWDIIASNGVIHVISEPLKAPPPPPASLHAGFGTGIFFAIILVIGIVAFVGYSYFRFKRRNIGFQYFKSKEDIVVTALDKPRLSNITNPSYESSPPPPPPEPTYDPFSDSDEQQLVMSGPHDQF</sequence>
<keyword evidence="3" id="KW-0597">Phosphoprotein</keyword>
<dbReference type="GO" id="GO:0005509">
    <property type="term" value="F:calcium ion binding"/>
    <property type="evidence" value="ECO:0007669"/>
    <property type="project" value="InterPro"/>
</dbReference>
<dbReference type="SMART" id="SM00181">
    <property type="entry name" value="EGF"/>
    <property type="match status" value="17"/>
</dbReference>
<feature type="disulfide bond" evidence="12">
    <location>
        <begin position="1428"/>
        <end position="1437"/>
    </location>
</feature>
<dbReference type="Pfam" id="PF24887">
    <property type="entry name" value="EGF_STAB1-2"/>
    <property type="match status" value="2"/>
</dbReference>
<feature type="domain" description="EGF-like" evidence="17">
    <location>
        <begin position="1442"/>
        <end position="1478"/>
    </location>
</feature>
<feature type="domain" description="FAS1" evidence="18">
    <location>
        <begin position="518"/>
        <end position="653"/>
    </location>
</feature>
<evidence type="ECO:0000259" key="17">
    <source>
        <dbReference type="PROSITE" id="PS50026"/>
    </source>
</evidence>
<feature type="domain" description="EGF-like" evidence="17">
    <location>
        <begin position="1401"/>
        <end position="1438"/>
    </location>
</feature>
<dbReference type="STRING" id="55544.A0A4D9E387"/>
<dbReference type="GO" id="GO:0030169">
    <property type="term" value="F:low-density lipoprotein particle binding"/>
    <property type="evidence" value="ECO:0007669"/>
    <property type="project" value="TreeGrafter"/>
</dbReference>
<dbReference type="Gene3D" id="3.10.100.10">
    <property type="entry name" value="Mannose-Binding Protein A, subunit A"/>
    <property type="match status" value="1"/>
</dbReference>
<proteinExistence type="predicted"/>
<dbReference type="InterPro" id="IPR016186">
    <property type="entry name" value="C-type_lectin-like/link_sf"/>
</dbReference>
<keyword evidence="16" id="KW-0732">Signal</keyword>
<reference evidence="20 21" key="2">
    <citation type="submission" date="2019-04" db="EMBL/GenBank/DDBJ databases">
        <title>The genome sequence of big-headed turtle.</title>
        <authorList>
            <person name="Gong S."/>
        </authorList>
    </citation>
    <scope>NUCLEOTIDE SEQUENCE [LARGE SCALE GENOMIC DNA]</scope>
    <source>
        <strain evidence="20">DO16091913</strain>
        <tissue evidence="20">Muscle</tissue>
    </source>
</reference>
<keyword evidence="8 12" id="KW-1015">Disulfide bond</keyword>
<evidence type="ECO:0000313" key="20">
    <source>
        <dbReference type="EMBL" id="TFK04766.1"/>
    </source>
</evidence>
<dbReference type="FunFam" id="2.10.25.10:FF:000040">
    <property type="entry name" value="Stabilin 2"/>
    <property type="match status" value="4"/>
</dbReference>
<evidence type="ECO:0000256" key="14">
    <source>
        <dbReference type="SAM" id="MobiDB-lite"/>
    </source>
</evidence>
<evidence type="ECO:0000256" key="10">
    <source>
        <dbReference type="ARBA" id="ARBA00023180"/>
    </source>
</evidence>
<accession>A0A4D9E387</accession>
<feature type="domain" description="FAS1" evidence="18">
    <location>
        <begin position="1604"/>
        <end position="1732"/>
    </location>
</feature>
<keyword evidence="6 15" id="KW-1133">Transmembrane helix</keyword>
<evidence type="ECO:0000256" key="2">
    <source>
        <dbReference type="ARBA" id="ARBA00022536"/>
    </source>
</evidence>
<feature type="domain" description="EGF-like" evidence="17">
    <location>
        <begin position="867"/>
        <end position="909"/>
    </location>
</feature>
<dbReference type="SUPFAM" id="SSF57196">
    <property type="entry name" value="EGF/Laminin"/>
    <property type="match status" value="2"/>
</dbReference>
<dbReference type="FunFam" id="2.30.180.10:FF:000021">
    <property type="entry name" value="Stabilin 2"/>
    <property type="match status" value="1"/>
</dbReference>
<feature type="domain" description="EGF-like" evidence="17">
    <location>
        <begin position="953"/>
        <end position="994"/>
    </location>
</feature>
<evidence type="ECO:0000259" key="18">
    <source>
        <dbReference type="PROSITE" id="PS50213"/>
    </source>
</evidence>
<dbReference type="SMART" id="SM00445">
    <property type="entry name" value="LINK"/>
    <property type="match status" value="1"/>
</dbReference>
<feature type="domain" description="EGF-like" evidence="17">
    <location>
        <begin position="1521"/>
        <end position="1562"/>
    </location>
</feature>
<dbReference type="InterPro" id="IPR056806">
    <property type="entry name" value="EGF_STAB1-2"/>
</dbReference>
<keyword evidence="11" id="KW-0424">Laminin EGF-like domain</keyword>
<dbReference type="SMART" id="SM00554">
    <property type="entry name" value="FAS1"/>
    <property type="match status" value="7"/>
</dbReference>
<dbReference type="FunFam" id="2.30.180.10:FF:000005">
    <property type="entry name" value="Stabilin 2"/>
    <property type="match status" value="2"/>
</dbReference>
<name>A0A4D9E387_9SAUR</name>
<evidence type="ECO:0000256" key="9">
    <source>
        <dbReference type="ARBA" id="ARBA00023170"/>
    </source>
</evidence>
<evidence type="ECO:0000256" key="13">
    <source>
        <dbReference type="PROSITE-ProRule" id="PRU00323"/>
    </source>
</evidence>
<feature type="domain" description="EGF-like" evidence="17">
    <location>
        <begin position="1563"/>
        <end position="1602"/>
    </location>
</feature>
<dbReference type="FunFam" id="2.10.25.10:FF:000448">
    <property type="entry name" value="Stabilin 2"/>
    <property type="match status" value="1"/>
</dbReference>
<dbReference type="InterPro" id="IPR000782">
    <property type="entry name" value="FAS1_domain"/>
</dbReference>
<feature type="domain" description="EGF-like" evidence="17">
    <location>
        <begin position="1356"/>
        <end position="1394"/>
    </location>
</feature>
<feature type="domain" description="FAS1" evidence="18">
    <location>
        <begin position="1748"/>
        <end position="1890"/>
    </location>
</feature>
<keyword evidence="9" id="KW-0675">Receptor</keyword>
<evidence type="ECO:0000256" key="1">
    <source>
        <dbReference type="ARBA" id="ARBA00004479"/>
    </source>
</evidence>
<dbReference type="FunFam" id="2.30.180.10:FF:000017">
    <property type="entry name" value="Stabilin 2"/>
    <property type="match status" value="1"/>
</dbReference>
<dbReference type="GO" id="GO:0005540">
    <property type="term" value="F:hyaluronic acid binding"/>
    <property type="evidence" value="ECO:0007669"/>
    <property type="project" value="InterPro"/>
</dbReference>
<evidence type="ECO:0000256" key="3">
    <source>
        <dbReference type="ARBA" id="ARBA00022553"/>
    </source>
</evidence>
<dbReference type="GO" id="GO:0016020">
    <property type="term" value="C:membrane"/>
    <property type="evidence" value="ECO:0007669"/>
    <property type="project" value="UniProtKB-SubCell"/>
</dbReference>
<evidence type="ECO:0000256" key="8">
    <source>
        <dbReference type="ARBA" id="ARBA00023157"/>
    </source>
</evidence>
<dbReference type="FunFam" id="2.10.25.10:FF:000410">
    <property type="entry name" value="Stabilin 2"/>
    <property type="match status" value="1"/>
</dbReference>
<evidence type="ECO:0000313" key="21">
    <source>
        <dbReference type="Proteomes" id="UP000297703"/>
    </source>
</evidence>
<dbReference type="InterPro" id="IPR001881">
    <property type="entry name" value="EGF-like_Ca-bd_dom"/>
</dbReference>
<dbReference type="InterPro" id="IPR000538">
    <property type="entry name" value="Link_dom"/>
</dbReference>
<dbReference type="SMART" id="SM00179">
    <property type="entry name" value="EGF_CA"/>
    <property type="match status" value="5"/>
</dbReference>
<dbReference type="PROSITE" id="PS00022">
    <property type="entry name" value="EGF_1"/>
    <property type="match status" value="5"/>
</dbReference>
<dbReference type="EMBL" id="QXTE01000129">
    <property type="protein sequence ID" value="TFK04766.1"/>
    <property type="molecule type" value="Genomic_DNA"/>
</dbReference>
<dbReference type="InterPro" id="IPR000742">
    <property type="entry name" value="EGF"/>
</dbReference>
<feature type="transmembrane region" description="Helical" evidence="15">
    <location>
        <begin position="2327"/>
        <end position="2350"/>
    </location>
</feature>
<dbReference type="PANTHER" id="PTHR24038">
    <property type="entry name" value="STABILIN"/>
    <property type="match status" value="1"/>
</dbReference>
<feature type="disulfide bond" evidence="12">
    <location>
        <begin position="139"/>
        <end position="148"/>
    </location>
</feature>
<evidence type="ECO:0000256" key="16">
    <source>
        <dbReference type="SAM" id="SignalP"/>
    </source>
</evidence>
<dbReference type="Pfam" id="PF00193">
    <property type="entry name" value="Xlink"/>
    <property type="match status" value="1"/>
</dbReference>
<dbReference type="FunFam" id="2.30.180.10:FF:000018">
    <property type="entry name" value="Stabilin 2"/>
    <property type="match status" value="1"/>
</dbReference>
<dbReference type="SUPFAM" id="SSF56436">
    <property type="entry name" value="C-type lectin-like"/>
    <property type="match status" value="1"/>
</dbReference>
<dbReference type="GO" id="GO:0007155">
    <property type="term" value="P:cell adhesion"/>
    <property type="evidence" value="ECO:0007669"/>
    <property type="project" value="InterPro"/>
</dbReference>
<feature type="domain" description="FAS1" evidence="18">
    <location>
        <begin position="994"/>
        <end position="1127"/>
    </location>
</feature>
<dbReference type="Gene3D" id="2.170.300.10">
    <property type="entry name" value="Tie2 ligand-binding domain superfamily"/>
    <property type="match status" value="1"/>
</dbReference>
<dbReference type="GO" id="GO:0006898">
    <property type="term" value="P:receptor-mediated endocytosis"/>
    <property type="evidence" value="ECO:0007669"/>
    <property type="project" value="UniProtKB-ARBA"/>
</dbReference>
<dbReference type="PROSITE" id="PS01186">
    <property type="entry name" value="EGF_2"/>
    <property type="match status" value="9"/>
</dbReference>
<feature type="disulfide bond" evidence="13">
    <location>
        <begin position="2105"/>
        <end position="2126"/>
    </location>
</feature>
<keyword evidence="2 12" id="KW-0245">EGF-like domain</keyword>
<feature type="domain" description="EGF-like" evidence="17">
    <location>
        <begin position="1479"/>
        <end position="1520"/>
    </location>
</feature>
<evidence type="ECO:0000256" key="4">
    <source>
        <dbReference type="ARBA" id="ARBA00022692"/>
    </source>
</evidence>
<feature type="domain" description="Link" evidence="19">
    <location>
        <begin position="2059"/>
        <end position="2152"/>
    </location>
</feature>
<feature type="domain" description="FAS1" evidence="18">
    <location>
        <begin position="1137"/>
        <end position="1275"/>
    </location>
</feature>
<feature type="domain" description="EGF-like" evidence="17">
    <location>
        <begin position="826"/>
        <end position="866"/>
    </location>
</feature>
<dbReference type="PANTHER" id="PTHR24038:SF0">
    <property type="entry name" value="STABILIN-2"/>
    <property type="match status" value="1"/>
</dbReference>
<dbReference type="InterPro" id="IPR024731">
    <property type="entry name" value="NELL2-like_EGF"/>
</dbReference>
<feature type="disulfide bond" evidence="13">
    <location>
        <begin position="2081"/>
        <end position="2150"/>
    </location>
</feature>
<reference evidence="20 21" key="1">
    <citation type="submission" date="2019-04" db="EMBL/GenBank/DDBJ databases">
        <title>Draft genome of the big-headed turtle Platysternon megacephalum.</title>
        <authorList>
            <person name="Gong S."/>
        </authorList>
    </citation>
    <scope>NUCLEOTIDE SEQUENCE [LARGE SCALE GENOMIC DNA]</scope>
    <source>
        <strain evidence="20">DO16091913</strain>
        <tissue evidence="20">Muscle</tissue>
    </source>
</reference>
<dbReference type="CDD" id="cd00054">
    <property type="entry name" value="EGF_CA"/>
    <property type="match status" value="1"/>
</dbReference>
<dbReference type="Gene3D" id="2.30.180.10">
    <property type="entry name" value="FAS1 domain"/>
    <property type="match status" value="7"/>
</dbReference>
<dbReference type="Gene3D" id="2.10.25.10">
    <property type="entry name" value="Laminin"/>
    <property type="match status" value="11"/>
</dbReference>
<keyword evidence="7 15" id="KW-0472">Membrane</keyword>
<keyword evidence="21" id="KW-1185">Reference proteome</keyword>
<feature type="region of interest" description="Disordered" evidence="14">
    <location>
        <begin position="2379"/>
        <end position="2419"/>
    </location>
</feature>
<evidence type="ECO:0000256" key="12">
    <source>
        <dbReference type="PROSITE-ProRule" id="PRU00076"/>
    </source>
</evidence>
<feature type="disulfide bond" evidence="12">
    <location>
        <begin position="1384"/>
        <end position="1393"/>
    </location>
</feature>
<evidence type="ECO:0000256" key="15">
    <source>
        <dbReference type="SAM" id="Phobius"/>
    </source>
</evidence>
<feature type="domain" description="EGF-like" evidence="17">
    <location>
        <begin position="910"/>
        <end position="952"/>
    </location>
</feature>
<dbReference type="OrthoDB" id="286301at2759"/>
<dbReference type="InterPro" id="IPR036378">
    <property type="entry name" value="FAS1_dom_sf"/>
</dbReference>
<evidence type="ECO:0000256" key="6">
    <source>
        <dbReference type="ARBA" id="ARBA00022989"/>
    </source>
</evidence>
<comment type="caution">
    <text evidence="20">The sequence shown here is derived from an EMBL/GenBank/DDBJ whole genome shotgun (WGS) entry which is preliminary data.</text>
</comment>
<gene>
    <name evidence="20" type="ORF">DR999_PMT12726</name>
</gene>
<keyword evidence="4 15" id="KW-0812">Transmembrane</keyword>
<evidence type="ECO:0000256" key="5">
    <source>
        <dbReference type="ARBA" id="ARBA00022737"/>
    </source>
</evidence>
<comment type="caution">
    <text evidence="12">Lacks conserved residue(s) required for the propagation of feature annotation.</text>
</comment>
<feature type="disulfide bond" evidence="12">
    <location>
        <begin position="1409"/>
        <end position="1426"/>
    </location>
</feature>
<dbReference type="Pfam" id="PF12947">
    <property type="entry name" value="EGF_3"/>
    <property type="match status" value="8"/>
</dbReference>
<dbReference type="PROSITE" id="PS50026">
    <property type="entry name" value="EGF_3"/>
    <property type="match status" value="15"/>
</dbReference>
<feature type="disulfide bond" evidence="12">
    <location>
        <begin position="766"/>
        <end position="775"/>
    </location>
</feature>
<organism evidence="20 21">
    <name type="scientific">Platysternon megacephalum</name>
    <name type="common">big-headed turtle</name>
    <dbReference type="NCBI Taxonomy" id="55544"/>
    <lineage>
        <taxon>Eukaryota</taxon>
        <taxon>Metazoa</taxon>
        <taxon>Chordata</taxon>
        <taxon>Craniata</taxon>
        <taxon>Vertebrata</taxon>
        <taxon>Euteleostomi</taxon>
        <taxon>Archelosauria</taxon>
        <taxon>Testudinata</taxon>
        <taxon>Testudines</taxon>
        <taxon>Cryptodira</taxon>
        <taxon>Durocryptodira</taxon>
        <taxon>Testudinoidea</taxon>
        <taxon>Platysternidae</taxon>
        <taxon>Platysternon</taxon>
    </lineage>
</organism>
<dbReference type="PROSITE" id="PS50213">
    <property type="entry name" value="FAS1"/>
    <property type="match status" value="7"/>
</dbReference>
<feature type="domain" description="EGF-like" evidence="17">
    <location>
        <begin position="196"/>
        <end position="237"/>
    </location>
</feature>
<dbReference type="Pfam" id="PF02469">
    <property type="entry name" value="Fasciclin"/>
    <property type="match status" value="7"/>
</dbReference>
<dbReference type="SUPFAM" id="SSF82153">
    <property type="entry name" value="FAS1 domain"/>
    <property type="match status" value="7"/>
</dbReference>
<dbReference type="Proteomes" id="UP000297703">
    <property type="component" value="Unassembled WGS sequence"/>
</dbReference>
<feature type="domain" description="EGF-like" evidence="17">
    <location>
        <begin position="738"/>
        <end position="776"/>
    </location>
</feature>
<dbReference type="GO" id="GO:0005041">
    <property type="term" value="F:low-density lipoprotein particle receptor activity"/>
    <property type="evidence" value="ECO:0007669"/>
    <property type="project" value="TreeGrafter"/>
</dbReference>
<evidence type="ECO:0000256" key="11">
    <source>
        <dbReference type="ARBA" id="ARBA00023292"/>
    </source>
</evidence>
<feature type="compositionally biased region" description="Pro residues" evidence="14">
    <location>
        <begin position="2389"/>
        <end position="2398"/>
    </location>
</feature>
<protein>
    <submittedName>
        <fullName evidence="20">Disks large-associated protein 2-like</fullName>
    </submittedName>
</protein>
<dbReference type="FunFam" id="3.10.100.10:FF:000001">
    <property type="entry name" value="Hyaluronan proteoglycan link protein 1"/>
    <property type="match status" value="1"/>
</dbReference>
<feature type="domain" description="EGF-like" evidence="17">
    <location>
        <begin position="238"/>
        <end position="277"/>
    </location>
</feature>
<dbReference type="PROSITE" id="PS50963">
    <property type="entry name" value="LINK_2"/>
    <property type="match status" value="1"/>
</dbReference>
<keyword evidence="5" id="KW-0677">Repeat</keyword>
<dbReference type="InterPro" id="IPR016187">
    <property type="entry name" value="CTDL_fold"/>
</dbReference>
<feature type="domain" description="EGF-like" evidence="17">
    <location>
        <begin position="323"/>
        <end position="361"/>
    </location>
</feature>
<feature type="domain" description="FAS1" evidence="18">
    <location>
        <begin position="372"/>
        <end position="506"/>
    </location>
</feature>
<feature type="domain" description="FAS1" evidence="18">
    <location>
        <begin position="2172"/>
        <end position="2313"/>
    </location>
</feature>
<comment type="subcellular location">
    <subcellularLocation>
        <location evidence="1">Membrane</location>
        <topology evidence="1">Single-pass type I membrane protein</topology>
    </subcellularLocation>
</comment>
<feature type="disulfide bond" evidence="12">
    <location>
        <begin position="1446"/>
        <end position="1456"/>
    </location>
</feature>
<feature type="signal peptide" evidence="16">
    <location>
        <begin position="1"/>
        <end position="20"/>
    </location>
</feature>
<feature type="domain" description="EGF-like" evidence="17">
    <location>
        <begin position="109"/>
        <end position="149"/>
    </location>
</feature>
<feature type="chain" id="PRO_5020040614" evidence="16">
    <location>
        <begin position="21"/>
        <end position="2419"/>
    </location>
</feature>
<evidence type="ECO:0000256" key="7">
    <source>
        <dbReference type="ARBA" id="ARBA00023136"/>
    </source>
</evidence>
<keyword evidence="10" id="KW-0325">Glycoprotein</keyword>
<evidence type="ECO:0000259" key="19">
    <source>
        <dbReference type="PROSITE" id="PS50963"/>
    </source>
</evidence>